<evidence type="ECO:0000313" key="4">
    <source>
        <dbReference type="Proteomes" id="UP000322110"/>
    </source>
</evidence>
<dbReference type="CDD" id="cd07012">
    <property type="entry name" value="PBP2_Bug_TTT"/>
    <property type="match status" value="1"/>
</dbReference>
<dbReference type="EMBL" id="VUKA01000007">
    <property type="protein sequence ID" value="KAA2212543.1"/>
    <property type="molecule type" value="Genomic_DNA"/>
</dbReference>
<dbReference type="PANTHER" id="PTHR42928:SF5">
    <property type="entry name" value="BLR1237 PROTEIN"/>
    <property type="match status" value="1"/>
</dbReference>
<feature type="chain" id="PRO_5023081037" evidence="2">
    <location>
        <begin position="27"/>
        <end position="329"/>
    </location>
</feature>
<evidence type="ECO:0000256" key="1">
    <source>
        <dbReference type="ARBA" id="ARBA00006987"/>
    </source>
</evidence>
<dbReference type="PANTHER" id="PTHR42928">
    <property type="entry name" value="TRICARBOXYLATE-BINDING PROTEIN"/>
    <property type="match status" value="1"/>
</dbReference>
<keyword evidence="4" id="KW-1185">Reference proteome</keyword>
<dbReference type="InterPro" id="IPR006311">
    <property type="entry name" value="TAT_signal"/>
</dbReference>
<dbReference type="AlphaFoldDB" id="A0A5B2TEK1"/>
<organism evidence="3 4">
    <name type="scientific">Teichococcus oryzae</name>
    <dbReference type="NCBI Taxonomy" id="1608942"/>
    <lineage>
        <taxon>Bacteria</taxon>
        <taxon>Pseudomonadati</taxon>
        <taxon>Pseudomonadota</taxon>
        <taxon>Alphaproteobacteria</taxon>
        <taxon>Acetobacterales</taxon>
        <taxon>Roseomonadaceae</taxon>
        <taxon>Roseomonas</taxon>
    </lineage>
</organism>
<dbReference type="Proteomes" id="UP000322110">
    <property type="component" value="Unassembled WGS sequence"/>
</dbReference>
<dbReference type="RefSeq" id="WP_149812950.1">
    <property type="nucleotide sequence ID" value="NZ_VUKA01000007.1"/>
</dbReference>
<protein>
    <submittedName>
        <fullName evidence="3">Tripartite tricarboxylate transporter substrate binding protein</fullName>
    </submittedName>
</protein>
<proteinExistence type="inferred from homology"/>
<comment type="caution">
    <text evidence="3">The sequence shown here is derived from an EMBL/GenBank/DDBJ whole genome shotgun (WGS) entry which is preliminary data.</text>
</comment>
<keyword evidence="2" id="KW-0732">Signal</keyword>
<dbReference type="InterPro" id="IPR042100">
    <property type="entry name" value="Bug_dom1"/>
</dbReference>
<dbReference type="OrthoDB" id="7246695at2"/>
<evidence type="ECO:0000313" key="3">
    <source>
        <dbReference type="EMBL" id="KAA2212543.1"/>
    </source>
</evidence>
<gene>
    <name evidence="3" type="ORF">F0Q34_14565</name>
</gene>
<sequence length="329" mass="34414">MTTTFSLTRRSLGGLAAGLLATPALASGAAAWPDRPVRMIVPFGAGGAVDTLARLFSQRFSEFANGQTLVVENRSGAGGMVAGTYTNTQPADGYTLMMADVGANVVGKELNPKLPYDPMTGFTPIMQGAILHAVLVANPSVKEKTLAEIIEAARAKPGGLIYSSAGVGNISHLAMALIEQRTKISMIHVPYRSGSESVTAAVRGDSHFTFPSLSSAMAMIKGGQVRPVAMGGDTTSLLPGVPPAREAIPGFEAAVWYGVVAPPGMDPVLADRINAVFNQVAAVPQIRKAVEETQAGRVVGGTRAEFGDFLRREHDRWSQVIRAGGISVE</sequence>
<dbReference type="Pfam" id="PF03401">
    <property type="entry name" value="TctC"/>
    <property type="match status" value="1"/>
</dbReference>
<dbReference type="Gene3D" id="3.40.190.150">
    <property type="entry name" value="Bordetella uptake gene, domain 1"/>
    <property type="match status" value="1"/>
</dbReference>
<name>A0A5B2TEK1_9PROT</name>
<dbReference type="InterPro" id="IPR005064">
    <property type="entry name" value="BUG"/>
</dbReference>
<dbReference type="Gene3D" id="3.40.190.10">
    <property type="entry name" value="Periplasmic binding protein-like II"/>
    <property type="match status" value="1"/>
</dbReference>
<comment type="similarity">
    <text evidence="1">Belongs to the UPF0065 (bug) family.</text>
</comment>
<reference evidence="3 4" key="1">
    <citation type="journal article" date="2015" name="Int. J. Syst. Evol. Microbiol.">
        <title>Roseomonas oryzae sp. nov., isolated from paddy rhizosphere soil.</title>
        <authorList>
            <person name="Ramaprasad E.V."/>
            <person name="Sasikala Ch."/>
            <person name="Ramana Ch.V."/>
        </authorList>
    </citation>
    <scope>NUCLEOTIDE SEQUENCE [LARGE SCALE GENOMIC DNA]</scope>
    <source>
        <strain evidence="3 4">KCTC 42542</strain>
    </source>
</reference>
<dbReference type="PIRSF" id="PIRSF017082">
    <property type="entry name" value="YflP"/>
    <property type="match status" value="1"/>
</dbReference>
<dbReference type="PROSITE" id="PS51318">
    <property type="entry name" value="TAT"/>
    <property type="match status" value="1"/>
</dbReference>
<evidence type="ECO:0000256" key="2">
    <source>
        <dbReference type="SAM" id="SignalP"/>
    </source>
</evidence>
<accession>A0A5B2TEK1</accession>
<feature type="signal peptide" evidence="2">
    <location>
        <begin position="1"/>
        <end position="26"/>
    </location>
</feature>